<gene>
    <name evidence="1" type="ordered locus">DSY4576</name>
</gene>
<accession>Q24NM7</accession>
<reference evidence="1 2" key="1">
    <citation type="journal article" date="2006" name="J. Bacteriol.">
        <title>Complete genome sequence of the dehalorespiring bacterium Desulfitobacterium hafniense Y51 and comparison with Dehalococcoides ethenogenes 195.</title>
        <authorList>
            <person name="Nonaka H."/>
            <person name="Keresztes G."/>
            <person name="Shinoda Y."/>
            <person name="Ikenaga Y."/>
            <person name="Abe M."/>
            <person name="Naito K."/>
            <person name="Inatomi K."/>
            <person name="Furukawa K."/>
            <person name="Inui M."/>
            <person name="Yukawa H."/>
        </authorList>
    </citation>
    <scope>NUCLEOTIDE SEQUENCE [LARGE SCALE GENOMIC DNA]</scope>
    <source>
        <strain evidence="1 2">Y51</strain>
    </source>
</reference>
<dbReference type="Proteomes" id="UP000001946">
    <property type="component" value="Chromosome"/>
</dbReference>
<evidence type="ECO:0000313" key="1">
    <source>
        <dbReference type="EMBL" id="BAE86365.1"/>
    </source>
</evidence>
<sequence>MMKPYIFMEEIKPIVSEVHDPDLIFNEFYNQLPSDHWLKNSRNIYMRDMLKAQKRTEKFAILATGVTLKTLENSGKVGKAYSILGDDVSKEILKLFSLKTSDGKEINKIDLNINETLALNYYFQDSRLSFILDEKHIDLNNGFVLAYTGDPTIASIRDGDITGMSKGTTDLFIFRNGILLDFKVEVE</sequence>
<name>Q24NM7_DESHY</name>
<protein>
    <submittedName>
        <fullName evidence="1">Uncharacterized protein</fullName>
    </submittedName>
</protein>
<dbReference type="AlphaFoldDB" id="Q24NM7"/>
<dbReference type="EMBL" id="AP008230">
    <property type="protein sequence ID" value="BAE86365.1"/>
    <property type="molecule type" value="Genomic_DNA"/>
</dbReference>
<keyword evidence="2" id="KW-1185">Reference proteome</keyword>
<evidence type="ECO:0000313" key="2">
    <source>
        <dbReference type="Proteomes" id="UP000001946"/>
    </source>
</evidence>
<dbReference type="HOGENOM" id="CLU_1445501_0_0_9"/>
<dbReference type="KEGG" id="dsy:DSY4576"/>
<proteinExistence type="predicted"/>
<organism evidence="1 2">
    <name type="scientific">Desulfitobacterium hafniense (strain Y51)</name>
    <dbReference type="NCBI Taxonomy" id="138119"/>
    <lineage>
        <taxon>Bacteria</taxon>
        <taxon>Bacillati</taxon>
        <taxon>Bacillota</taxon>
        <taxon>Clostridia</taxon>
        <taxon>Eubacteriales</taxon>
        <taxon>Desulfitobacteriaceae</taxon>
        <taxon>Desulfitobacterium</taxon>
    </lineage>
</organism>